<proteinExistence type="predicted"/>
<dbReference type="InterPro" id="IPR021903">
    <property type="entry name" value="DUF3515"/>
</dbReference>
<feature type="compositionally biased region" description="Basic and acidic residues" evidence="1">
    <location>
        <begin position="42"/>
        <end position="52"/>
    </location>
</feature>
<gene>
    <name evidence="2" type="ORF">GCM10023082_46760</name>
</gene>
<keyword evidence="3" id="KW-1185">Reference proteome</keyword>
<evidence type="ECO:0000313" key="3">
    <source>
        <dbReference type="Proteomes" id="UP001499884"/>
    </source>
</evidence>
<dbReference type="EMBL" id="BAABEP010000039">
    <property type="protein sequence ID" value="GAA3744704.1"/>
    <property type="molecule type" value="Genomic_DNA"/>
</dbReference>
<name>A0ABP7FVA5_9ACTN</name>
<evidence type="ECO:0000313" key="2">
    <source>
        <dbReference type="EMBL" id="GAA3744704.1"/>
    </source>
</evidence>
<dbReference type="Proteomes" id="UP001499884">
    <property type="component" value="Unassembled WGS sequence"/>
</dbReference>
<sequence length="148" mass="15402">MPAVAVLCAAGCSGSGPAPRVAVPQPPKDQVEVCRALHRELPAKVGGQERNDPSPASDLTAGWGAGDASIVLRCGIPRPKEMSDPRSEAVEADGVNWLVQQEPTSGQTFTTTYRAAYVQVSMGARFAQDGTPIAQFAAAVKKTDPSTV</sequence>
<accession>A0ABP7FVA5</accession>
<evidence type="ECO:0008006" key="4">
    <source>
        <dbReference type="Google" id="ProtNLM"/>
    </source>
</evidence>
<evidence type="ECO:0000256" key="1">
    <source>
        <dbReference type="SAM" id="MobiDB-lite"/>
    </source>
</evidence>
<protein>
    <recommendedName>
        <fullName evidence="4">Lipoprotein</fullName>
    </recommendedName>
</protein>
<feature type="region of interest" description="Disordered" evidence="1">
    <location>
        <begin position="42"/>
        <end position="62"/>
    </location>
</feature>
<dbReference type="Pfam" id="PF12028">
    <property type="entry name" value="DUF3515"/>
    <property type="match status" value="1"/>
</dbReference>
<reference evidence="3" key="1">
    <citation type="journal article" date="2019" name="Int. J. Syst. Evol. Microbiol.">
        <title>The Global Catalogue of Microorganisms (GCM) 10K type strain sequencing project: providing services to taxonomists for standard genome sequencing and annotation.</title>
        <authorList>
            <consortium name="The Broad Institute Genomics Platform"/>
            <consortium name="The Broad Institute Genome Sequencing Center for Infectious Disease"/>
            <person name="Wu L."/>
            <person name="Ma J."/>
        </authorList>
    </citation>
    <scope>NUCLEOTIDE SEQUENCE [LARGE SCALE GENOMIC DNA]</scope>
    <source>
        <strain evidence="3">JCM 30846</strain>
    </source>
</reference>
<comment type="caution">
    <text evidence="2">The sequence shown here is derived from an EMBL/GenBank/DDBJ whole genome shotgun (WGS) entry which is preliminary data.</text>
</comment>
<organism evidence="2 3">
    <name type="scientific">Streptomyces tremellae</name>
    <dbReference type="NCBI Taxonomy" id="1124239"/>
    <lineage>
        <taxon>Bacteria</taxon>
        <taxon>Bacillati</taxon>
        <taxon>Actinomycetota</taxon>
        <taxon>Actinomycetes</taxon>
        <taxon>Kitasatosporales</taxon>
        <taxon>Streptomycetaceae</taxon>
        <taxon>Streptomyces</taxon>
    </lineage>
</organism>